<gene>
    <name evidence="3" type="ORF">SPTER_16500</name>
</gene>
<keyword evidence="4" id="KW-1185">Reference proteome</keyword>
<organism evidence="3 4">
    <name type="scientific">Sporomusa termitida</name>
    <dbReference type="NCBI Taxonomy" id="2377"/>
    <lineage>
        <taxon>Bacteria</taxon>
        <taxon>Bacillati</taxon>
        <taxon>Bacillota</taxon>
        <taxon>Negativicutes</taxon>
        <taxon>Selenomonadales</taxon>
        <taxon>Sporomusaceae</taxon>
        <taxon>Sporomusa</taxon>
    </lineage>
</organism>
<reference evidence="3 4" key="1">
    <citation type="submission" date="2019-02" db="EMBL/GenBank/DDBJ databases">
        <title>Closed genome of Sporomusa termitida DSM 4440.</title>
        <authorList>
            <person name="Poehlein A."/>
            <person name="Daniel R."/>
        </authorList>
    </citation>
    <scope>NUCLEOTIDE SEQUENCE [LARGE SCALE GENOMIC DNA]</scope>
    <source>
        <strain evidence="3 4">DSM 4440</strain>
    </source>
</reference>
<dbReference type="Proteomes" id="UP000320776">
    <property type="component" value="Chromosome"/>
</dbReference>
<dbReference type="OrthoDB" id="1675927at2"/>
<evidence type="ECO:0000256" key="1">
    <source>
        <dbReference type="SAM" id="Phobius"/>
    </source>
</evidence>
<dbReference type="KEGG" id="sted:SPTER_16500"/>
<evidence type="ECO:0000313" key="3">
    <source>
        <dbReference type="EMBL" id="QDR80327.1"/>
    </source>
</evidence>
<accession>A0A517DSM2</accession>
<keyword evidence="1" id="KW-1133">Transmembrane helix</keyword>
<keyword evidence="1" id="KW-0472">Membrane</keyword>
<proteinExistence type="predicted"/>
<evidence type="ECO:0000259" key="2">
    <source>
        <dbReference type="Pfam" id="PF14341"/>
    </source>
</evidence>
<dbReference type="AlphaFoldDB" id="A0A517DSM2"/>
<keyword evidence="1" id="KW-0812">Transmembrane</keyword>
<dbReference type="InterPro" id="IPR025746">
    <property type="entry name" value="PilX_N_dom"/>
</dbReference>
<dbReference type="RefSeq" id="WP_144349949.1">
    <property type="nucleotide sequence ID" value="NZ_CP036259.1"/>
</dbReference>
<dbReference type="Pfam" id="PF14341">
    <property type="entry name" value="PilX_N"/>
    <property type="match status" value="1"/>
</dbReference>
<feature type="transmembrane region" description="Helical" evidence="1">
    <location>
        <begin position="16"/>
        <end position="38"/>
    </location>
</feature>
<evidence type="ECO:0000313" key="4">
    <source>
        <dbReference type="Proteomes" id="UP000320776"/>
    </source>
</evidence>
<protein>
    <recommendedName>
        <fullName evidence="2">Type 4 fimbrial biogenesis protein PilX N-terminal domain-containing protein</fullName>
    </recommendedName>
</protein>
<name>A0A517DSM2_9FIRM</name>
<sequence>MFYVQTRVASQSGSSALLALMALLLLSLWGWGLITLSLTELSMAASYRDGTAALYLAEAGAKRALVELHYNPDWQPRNPYFEGRGSYSLAITAGTPIRIEATGTVHRSVRKVVLKVVRNAEGAGLIIISWNYH</sequence>
<feature type="domain" description="Type 4 fimbrial biogenesis protein PilX N-terminal" evidence="2">
    <location>
        <begin position="18"/>
        <end position="60"/>
    </location>
</feature>
<dbReference type="EMBL" id="CP036259">
    <property type="protein sequence ID" value="QDR80327.1"/>
    <property type="molecule type" value="Genomic_DNA"/>
</dbReference>